<evidence type="ECO:0000256" key="5">
    <source>
        <dbReference type="ARBA" id="ARBA00023125"/>
    </source>
</evidence>
<evidence type="ECO:0000256" key="2">
    <source>
        <dbReference type="ARBA" id="ARBA00022723"/>
    </source>
</evidence>
<dbReference type="GO" id="GO:0008270">
    <property type="term" value="F:zinc ion binding"/>
    <property type="evidence" value="ECO:0007669"/>
    <property type="project" value="InterPro"/>
</dbReference>
<dbReference type="GO" id="GO:0045944">
    <property type="term" value="P:positive regulation of transcription by RNA polymerase II"/>
    <property type="evidence" value="ECO:0007669"/>
    <property type="project" value="TreeGrafter"/>
</dbReference>
<dbReference type="AlphaFoldDB" id="A0AAN7TFM3"/>
<evidence type="ECO:0000256" key="4">
    <source>
        <dbReference type="ARBA" id="ARBA00023015"/>
    </source>
</evidence>
<reference evidence="10" key="1">
    <citation type="submission" date="2023-08" db="EMBL/GenBank/DDBJ databases">
        <title>Black Yeasts Isolated from many extreme environments.</title>
        <authorList>
            <person name="Coleine C."/>
            <person name="Stajich J.E."/>
            <person name="Selbmann L."/>
        </authorList>
    </citation>
    <scope>NUCLEOTIDE SEQUENCE</scope>
    <source>
        <strain evidence="10">CCFEE 5401</strain>
    </source>
</reference>
<keyword evidence="4" id="KW-0805">Transcription regulation</keyword>
<keyword evidence="7" id="KW-0539">Nucleus</keyword>
<keyword evidence="6" id="KW-0804">Transcription</keyword>
<keyword evidence="2" id="KW-0479">Metal-binding</keyword>
<evidence type="ECO:0000259" key="9">
    <source>
        <dbReference type="SMART" id="SM00906"/>
    </source>
</evidence>
<evidence type="ECO:0000256" key="3">
    <source>
        <dbReference type="ARBA" id="ARBA00022833"/>
    </source>
</evidence>
<sequence>MPFGRNHYVSGLEKRVHELEHFISRKGLLAQAPSATPYGLPAPVLPIHHNAQTSPADDALHTRSSSISETDAENGDSMARILRDLSLESNGGYIGATSHFSIGRLVSSIVQGKQHAFGQDGNREQINPPSTADNHVEVRLSDIPANVATKLFYGYLKHVATRYPAIQSTWLYELHNRRHRITNPYERSTLHLVYAIAGRFLETAGETGLDFVPERHQTQVLKDLDAMMHYHDTRSVVTLLLLAVYSLRAEGGPGAWAYIGLAMRIAIDLGLHRQTSSMNKVGFDVEMRKRLFWSCYTMDRQISIPLGRPFSISDREIDAALPFDVDESCQDLRTLGQAAVLDQDTPRAESTSLTAFLHILRLRRIESSIQQTIYRVDQPFNVTDTEVDYYLERLEKWKSLIPLDAKRHVDRLTLIYCAWLSPEDIYNSSVSNDINACCIVLFVITERWRKAKKYRDAFEAVKQLAIDPLSDAQNFEPRRAIVELPSVELPLDEGRREYDDIVTHMSGQQTASFAFPAGQPQAIGMEQVQYQMHTIPEPSQNEQAGVGQVSGPATSSSRDVEKTAEAMRDMDHAPSYQNSGYWPVDGVDGELDLQGGIGAFDLEGCSADMGWMSEGLG</sequence>
<dbReference type="GO" id="GO:0043565">
    <property type="term" value="F:sequence-specific DNA binding"/>
    <property type="evidence" value="ECO:0007669"/>
    <property type="project" value="TreeGrafter"/>
</dbReference>
<dbReference type="SMART" id="SM00906">
    <property type="entry name" value="Fungal_trans"/>
    <property type="match status" value="1"/>
</dbReference>
<dbReference type="InterPro" id="IPR007219">
    <property type="entry name" value="XnlR_reg_dom"/>
</dbReference>
<name>A0AAN7TFM3_9PEZI</name>
<evidence type="ECO:0000313" key="10">
    <source>
        <dbReference type="EMBL" id="KAK5111251.1"/>
    </source>
</evidence>
<dbReference type="GO" id="GO:0006351">
    <property type="term" value="P:DNA-templated transcription"/>
    <property type="evidence" value="ECO:0007669"/>
    <property type="project" value="InterPro"/>
</dbReference>
<dbReference type="PANTHER" id="PTHR47782">
    <property type="entry name" value="ZN(II)2CYS6 TRANSCRIPTION FACTOR (EUROFUNG)-RELATED"/>
    <property type="match status" value="1"/>
</dbReference>
<comment type="caution">
    <text evidence="10">The sequence shown here is derived from an EMBL/GenBank/DDBJ whole genome shotgun (WGS) entry which is preliminary data.</text>
</comment>
<feature type="region of interest" description="Disordered" evidence="8">
    <location>
        <begin position="41"/>
        <end position="75"/>
    </location>
</feature>
<keyword evidence="3" id="KW-0862">Zinc</keyword>
<comment type="subcellular location">
    <subcellularLocation>
        <location evidence="1">Nucleus</location>
    </subcellularLocation>
</comment>
<evidence type="ECO:0000256" key="6">
    <source>
        <dbReference type="ARBA" id="ARBA00023163"/>
    </source>
</evidence>
<dbReference type="InterPro" id="IPR052202">
    <property type="entry name" value="Yeast_MetPath_Reg"/>
</dbReference>
<evidence type="ECO:0000313" key="11">
    <source>
        <dbReference type="Proteomes" id="UP001310890"/>
    </source>
</evidence>
<dbReference type="GO" id="GO:0005634">
    <property type="term" value="C:nucleus"/>
    <property type="evidence" value="ECO:0007669"/>
    <property type="project" value="UniProtKB-SubCell"/>
</dbReference>
<proteinExistence type="predicted"/>
<dbReference type="Pfam" id="PF04082">
    <property type="entry name" value="Fungal_trans"/>
    <property type="match status" value="1"/>
</dbReference>
<evidence type="ECO:0000256" key="7">
    <source>
        <dbReference type="ARBA" id="ARBA00023242"/>
    </source>
</evidence>
<dbReference type="CDD" id="cd12148">
    <property type="entry name" value="fungal_TF_MHR"/>
    <property type="match status" value="1"/>
</dbReference>
<gene>
    <name evidence="10" type="ORF">LTR62_005279</name>
</gene>
<keyword evidence="5" id="KW-0238">DNA-binding</keyword>
<feature type="domain" description="Xylanolytic transcriptional activator regulatory" evidence="9">
    <location>
        <begin position="255"/>
        <end position="328"/>
    </location>
</feature>
<protein>
    <recommendedName>
        <fullName evidence="9">Xylanolytic transcriptional activator regulatory domain-containing protein</fullName>
    </recommendedName>
</protein>
<dbReference type="EMBL" id="JAVRRL010000041">
    <property type="protein sequence ID" value="KAK5111251.1"/>
    <property type="molecule type" value="Genomic_DNA"/>
</dbReference>
<evidence type="ECO:0000256" key="1">
    <source>
        <dbReference type="ARBA" id="ARBA00004123"/>
    </source>
</evidence>
<dbReference type="GO" id="GO:0000981">
    <property type="term" value="F:DNA-binding transcription factor activity, RNA polymerase II-specific"/>
    <property type="evidence" value="ECO:0007669"/>
    <property type="project" value="TreeGrafter"/>
</dbReference>
<organism evidence="10 11">
    <name type="scientific">Meristemomyces frigidus</name>
    <dbReference type="NCBI Taxonomy" id="1508187"/>
    <lineage>
        <taxon>Eukaryota</taxon>
        <taxon>Fungi</taxon>
        <taxon>Dikarya</taxon>
        <taxon>Ascomycota</taxon>
        <taxon>Pezizomycotina</taxon>
        <taxon>Dothideomycetes</taxon>
        <taxon>Dothideomycetidae</taxon>
        <taxon>Mycosphaerellales</taxon>
        <taxon>Teratosphaeriaceae</taxon>
        <taxon>Meristemomyces</taxon>
    </lineage>
</organism>
<feature type="region of interest" description="Disordered" evidence="8">
    <location>
        <begin position="538"/>
        <end position="563"/>
    </location>
</feature>
<accession>A0AAN7TFM3</accession>
<dbReference type="Proteomes" id="UP001310890">
    <property type="component" value="Unassembled WGS sequence"/>
</dbReference>
<evidence type="ECO:0000256" key="8">
    <source>
        <dbReference type="SAM" id="MobiDB-lite"/>
    </source>
</evidence>
<dbReference type="PANTHER" id="PTHR47782:SF12">
    <property type="entry name" value="ZN(II)2CYS6 TRANSCRIPTION FACTOR (EUROFUNG)"/>
    <property type="match status" value="1"/>
</dbReference>